<dbReference type="EMBL" id="JAVDXQ010000002">
    <property type="protein sequence ID" value="MDR7296340.1"/>
    <property type="molecule type" value="Genomic_DNA"/>
</dbReference>
<reference evidence="1 2" key="1">
    <citation type="submission" date="2023-07" db="EMBL/GenBank/DDBJ databases">
        <title>Sorghum-associated microbial communities from plants grown in Nebraska, USA.</title>
        <authorList>
            <person name="Schachtman D."/>
        </authorList>
    </citation>
    <scope>NUCLEOTIDE SEQUENCE [LARGE SCALE GENOMIC DNA]</scope>
    <source>
        <strain evidence="1 2">BE310</strain>
    </source>
</reference>
<proteinExistence type="predicted"/>
<accession>A0ABU1Z8L8</accession>
<keyword evidence="2" id="KW-1185">Reference proteome</keyword>
<sequence>MANGVPGCRLRRSNASEVCVAVLHKVLFYPVGNGDTSQVVLDNGRRILFDFCHRPQSEKDDTPEIDLKKRLKSELADAKRDYFDVVAFTHADADHIMGSTEFFELQHAAKYQGDGRIKIKELWVPAAMLLEEADNQQQQDEFVLWRQEARHRLLEGRDILVFSQPEALMKWLRPKLKERGESENARDHLFIDAGRLVPGFTLGADGAEVFCHSPFIEHCDEGDIIRNSAALVFNVRMRADGADFDYLEVGDAKWNDLEDIVRTTKAHKNEDRLAWDIFNIPHHCSYLSLSDEKGDKETEPKPLVKELLLMGKKDAYIVSCSKPVPDIKQAYDEIQPPHIQARHCYERYKDEVGARQFLVTMEEPNANKPEPLIFEINGKGMVWKPAAIVGAAAIITSKPSRAGR</sequence>
<organism evidence="1 2">
    <name type="scientific">Pelomonas aquatica</name>
    <dbReference type="NCBI Taxonomy" id="431058"/>
    <lineage>
        <taxon>Bacteria</taxon>
        <taxon>Pseudomonadati</taxon>
        <taxon>Pseudomonadota</taxon>
        <taxon>Betaproteobacteria</taxon>
        <taxon>Burkholderiales</taxon>
        <taxon>Sphaerotilaceae</taxon>
        <taxon>Roseateles</taxon>
    </lineage>
</organism>
<evidence type="ECO:0008006" key="3">
    <source>
        <dbReference type="Google" id="ProtNLM"/>
    </source>
</evidence>
<comment type="caution">
    <text evidence="1">The sequence shown here is derived from an EMBL/GenBank/DDBJ whole genome shotgun (WGS) entry which is preliminary data.</text>
</comment>
<protein>
    <recommendedName>
        <fullName evidence="3">Metallohydrolase</fullName>
    </recommendedName>
</protein>
<gene>
    <name evidence="1" type="ORF">J2X16_001679</name>
</gene>
<name>A0ABU1Z8L8_9BURK</name>
<dbReference type="Gene3D" id="3.60.15.10">
    <property type="entry name" value="Ribonuclease Z/Hydroxyacylglutathione hydrolase-like"/>
    <property type="match status" value="1"/>
</dbReference>
<dbReference type="InterPro" id="IPR036866">
    <property type="entry name" value="RibonucZ/Hydroxyglut_hydro"/>
</dbReference>
<dbReference type="Proteomes" id="UP001180536">
    <property type="component" value="Unassembled WGS sequence"/>
</dbReference>
<evidence type="ECO:0000313" key="2">
    <source>
        <dbReference type="Proteomes" id="UP001180536"/>
    </source>
</evidence>
<dbReference type="SUPFAM" id="SSF56281">
    <property type="entry name" value="Metallo-hydrolase/oxidoreductase"/>
    <property type="match status" value="1"/>
</dbReference>
<evidence type="ECO:0000313" key="1">
    <source>
        <dbReference type="EMBL" id="MDR7296340.1"/>
    </source>
</evidence>